<evidence type="ECO:0000256" key="1">
    <source>
        <dbReference type="ARBA" id="ARBA00022723"/>
    </source>
</evidence>
<proteinExistence type="predicted"/>
<dbReference type="Pfam" id="PF02701">
    <property type="entry name" value="Zn_ribbon_Dof"/>
    <property type="match status" value="1"/>
</dbReference>
<dbReference type="InterPro" id="IPR003851">
    <property type="entry name" value="Znf_Dof"/>
</dbReference>
<evidence type="ECO:0000256" key="8">
    <source>
        <dbReference type="SAM" id="MobiDB-lite"/>
    </source>
</evidence>
<gene>
    <name evidence="10" type="ORF">A4U43_C03F11600</name>
</gene>
<protein>
    <recommendedName>
        <fullName evidence="9">Dof-type domain-containing protein</fullName>
    </recommendedName>
</protein>
<keyword evidence="4" id="KW-0805">Transcription regulation</keyword>
<dbReference type="GO" id="GO:0003700">
    <property type="term" value="F:DNA-binding transcription factor activity"/>
    <property type="evidence" value="ECO:0007669"/>
    <property type="project" value="InterPro"/>
</dbReference>
<dbReference type="Proteomes" id="UP000243459">
    <property type="component" value="Chromosome 3"/>
</dbReference>
<evidence type="ECO:0000313" key="11">
    <source>
        <dbReference type="Proteomes" id="UP000243459"/>
    </source>
</evidence>
<keyword evidence="1" id="KW-0479">Metal-binding</keyword>
<evidence type="ECO:0000256" key="4">
    <source>
        <dbReference type="ARBA" id="ARBA00023015"/>
    </source>
</evidence>
<sequence>MAQQAARQRLPQPQQLSARAATRVRTQFCYYNNYSLSQPRHFLQGVQRATDTRAPSTLPECSVAAAARKNKRLQETSPAPQPSSSSRAAAAATVTLGLGGLIPHSDQLSTGFVNNNSSNLQSCFLNNEYPASFGSQAASLLVSSMKQPRKVEDRYAQPALPYEGPQQGYESLNLGFVKDVKVEDGNNLNNMGNNSAGDQWQANYPFEALNGASDSSYMYWSSAMGGSVWPDPSSSSVAPLI</sequence>
<dbReference type="OMA" id="HIPACTA"/>
<name>A0A5P1FB11_ASPOF</name>
<dbReference type="Gramene" id="ONK74933">
    <property type="protein sequence ID" value="ONK74933"/>
    <property type="gene ID" value="A4U43_C03F11600"/>
</dbReference>
<evidence type="ECO:0000256" key="6">
    <source>
        <dbReference type="ARBA" id="ARBA00023163"/>
    </source>
</evidence>
<evidence type="ECO:0000256" key="5">
    <source>
        <dbReference type="ARBA" id="ARBA00023125"/>
    </source>
</evidence>
<keyword evidence="6" id="KW-0804">Transcription</keyword>
<dbReference type="PANTHER" id="PTHR31992:SF141">
    <property type="entry name" value="DOF ZINC FINGER PROTEIN DOF1.4"/>
    <property type="match status" value="1"/>
</dbReference>
<dbReference type="PANTHER" id="PTHR31992">
    <property type="entry name" value="DOF ZINC FINGER PROTEIN DOF1.4-RELATED"/>
    <property type="match status" value="1"/>
</dbReference>
<dbReference type="GO" id="GO:0008270">
    <property type="term" value="F:zinc ion binding"/>
    <property type="evidence" value="ECO:0007669"/>
    <property type="project" value="UniProtKB-KW"/>
</dbReference>
<keyword evidence="2" id="KW-0863">Zinc-finger</keyword>
<keyword evidence="3" id="KW-0862">Zinc</keyword>
<keyword evidence="5" id="KW-0238">DNA-binding</keyword>
<dbReference type="AlphaFoldDB" id="A0A5P1FB11"/>
<keyword evidence="11" id="KW-1185">Reference proteome</keyword>
<feature type="domain" description="Dof-type" evidence="9">
    <location>
        <begin position="25"/>
        <end position="72"/>
    </location>
</feature>
<dbReference type="GO" id="GO:0003677">
    <property type="term" value="F:DNA binding"/>
    <property type="evidence" value="ECO:0007669"/>
    <property type="project" value="UniProtKB-KW"/>
</dbReference>
<dbReference type="InterPro" id="IPR045174">
    <property type="entry name" value="Dof"/>
</dbReference>
<evidence type="ECO:0000256" key="2">
    <source>
        <dbReference type="ARBA" id="ARBA00022771"/>
    </source>
</evidence>
<reference evidence="11" key="1">
    <citation type="journal article" date="2017" name="Nat. Commun.">
        <title>The asparagus genome sheds light on the origin and evolution of a young Y chromosome.</title>
        <authorList>
            <person name="Harkess A."/>
            <person name="Zhou J."/>
            <person name="Xu C."/>
            <person name="Bowers J.E."/>
            <person name="Van der Hulst R."/>
            <person name="Ayyampalayam S."/>
            <person name="Mercati F."/>
            <person name="Riccardi P."/>
            <person name="McKain M.R."/>
            <person name="Kakrana A."/>
            <person name="Tang H."/>
            <person name="Ray J."/>
            <person name="Groenendijk J."/>
            <person name="Arikit S."/>
            <person name="Mathioni S.M."/>
            <person name="Nakano M."/>
            <person name="Shan H."/>
            <person name="Telgmann-Rauber A."/>
            <person name="Kanno A."/>
            <person name="Yue Z."/>
            <person name="Chen H."/>
            <person name="Li W."/>
            <person name="Chen Y."/>
            <person name="Xu X."/>
            <person name="Zhang Y."/>
            <person name="Luo S."/>
            <person name="Chen H."/>
            <person name="Gao J."/>
            <person name="Mao Z."/>
            <person name="Pires J.C."/>
            <person name="Luo M."/>
            <person name="Kudrna D."/>
            <person name="Wing R.A."/>
            <person name="Meyers B.C."/>
            <person name="Yi K."/>
            <person name="Kong H."/>
            <person name="Lavrijsen P."/>
            <person name="Sunseri F."/>
            <person name="Falavigna A."/>
            <person name="Ye Y."/>
            <person name="Leebens-Mack J.H."/>
            <person name="Chen G."/>
        </authorList>
    </citation>
    <scope>NUCLEOTIDE SEQUENCE [LARGE SCALE GENOMIC DNA]</scope>
    <source>
        <strain evidence="11">cv. DH0086</strain>
    </source>
</reference>
<dbReference type="EMBL" id="CM007383">
    <property type="protein sequence ID" value="ONK74933.1"/>
    <property type="molecule type" value="Genomic_DNA"/>
</dbReference>
<organism evidence="10 11">
    <name type="scientific">Asparagus officinalis</name>
    <name type="common">Garden asparagus</name>
    <dbReference type="NCBI Taxonomy" id="4686"/>
    <lineage>
        <taxon>Eukaryota</taxon>
        <taxon>Viridiplantae</taxon>
        <taxon>Streptophyta</taxon>
        <taxon>Embryophyta</taxon>
        <taxon>Tracheophyta</taxon>
        <taxon>Spermatophyta</taxon>
        <taxon>Magnoliopsida</taxon>
        <taxon>Liliopsida</taxon>
        <taxon>Asparagales</taxon>
        <taxon>Asparagaceae</taxon>
        <taxon>Asparagoideae</taxon>
        <taxon>Asparagus</taxon>
    </lineage>
</organism>
<evidence type="ECO:0000259" key="9">
    <source>
        <dbReference type="Pfam" id="PF02701"/>
    </source>
</evidence>
<evidence type="ECO:0000313" key="10">
    <source>
        <dbReference type="EMBL" id="ONK74933.1"/>
    </source>
</evidence>
<evidence type="ECO:0000256" key="7">
    <source>
        <dbReference type="ARBA" id="ARBA00023242"/>
    </source>
</evidence>
<accession>A0A5P1FB11</accession>
<evidence type="ECO:0000256" key="3">
    <source>
        <dbReference type="ARBA" id="ARBA00022833"/>
    </source>
</evidence>
<keyword evidence="7" id="KW-0539">Nucleus</keyword>
<feature type="region of interest" description="Disordered" evidence="8">
    <location>
        <begin position="68"/>
        <end position="90"/>
    </location>
</feature>